<evidence type="ECO:0000313" key="3">
    <source>
        <dbReference type="EMBL" id="PAT40753.1"/>
    </source>
</evidence>
<feature type="chain" id="PRO_5013262737" evidence="1">
    <location>
        <begin position="26"/>
        <end position="196"/>
    </location>
</feature>
<name>A0A2A2ASL4_9BURK</name>
<dbReference type="SMART" id="SM00867">
    <property type="entry name" value="YceI"/>
    <property type="match status" value="1"/>
</dbReference>
<proteinExistence type="predicted"/>
<evidence type="ECO:0000259" key="2">
    <source>
        <dbReference type="SMART" id="SM00867"/>
    </source>
</evidence>
<feature type="domain" description="Lipid/polyisoprenoid-binding YceI-like" evidence="2">
    <location>
        <begin position="27"/>
        <end position="193"/>
    </location>
</feature>
<feature type="signal peptide" evidence="1">
    <location>
        <begin position="1"/>
        <end position="25"/>
    </location>
</feature>
<dbReference type="Proteomes" id="UP000218644">
    <property type="component" value="Unassembled WGS sequence"/>
</dbReference>
<accession>A0A2A2ASL4</accession>
<dbReference type="PANTHER" id="PTHR34406:SF2">
    <property type="entry name" value="PERIPLASMIC PROTEIN"/>
    <property type="match status" value="1"/>
</dbReference>
<keyword evidence="1" id="KW-0732">Signal</keyword>
<dbReference type="PANTHER" id="PTHR34406">
    <property type="entry name" value="PROTEIN YCEI"/>
    <property type="match status" value="1"/>
</dbReference>
<sequence length="196" mass="21569">MRSRSLTLAAASAAALLCLAAPAQAASYTIDPNHTFVTFEIDHNGTSTNRGRFDKVQGSIEFDRDAKTGQADISVDMRSINTGTPGFDKHLQSADVFNAEQFATARFVSERFVFEDNGKIDEIHGQLTLLGQTHPVTIEAERFNCYANRMLQGRETCGGDFELSIDRTRWGLNYATQYGAAKDVKIIIQIEAAKAK</sequence>
<evidence type="ECO:0000313" key="4">
    <source>
        <dbReference type="Proteomes" id="UP000218644"/>
    </source>
</evidence>
<evidence type="ECO:0000256" key="1">
    <source>
        <dbReference type="SAM" id="SignalP"/>
    </source>
</evidence>
<dbReference type="InterPro" id="IPR007372">
    <property type="entry name" value="Lipid/polyisoprenoid-bd_YceI"/>
</dbReference>
<dbReference type="InterPro" id="IPR036761">
    <property type="entry name" value="TTHA0802/YceI-like_sf"/>
</dbReference>
<dbReference type="RefSeq" id="WP_095556634.1">
    <property type="nucleotide sequence ID" value="NZ_NSJD01000004.1"/>
</dbReference>
<gene>
    <name evidence="3" type="ORF">CK623_04655</name>
</gene>
<protein>
    <submittedName>
        <fullName evidence="3">Polyisoprenoid-binding protein</fullName>
    </submittedName>
</protein>
<reference evidence="3 4" key="1">
    <citation type="submission" date="2017-08" db="EMBL/GenBank/DDBJ databases">
        <title>WGS of Clinical strains of the CDC Group NO-1 linked to zoonotic infections in humans.</title>
        <authorList>
            <person name="Bernier A.-M."/>
            <person name="Bernard K."/>
        </authorList>
    </citation>
    <scope>NUCLEOTIDE SEQUENCE [LARGE SCALE GENOMIC DNA]</scope>
    <source>
        <strain evidence="3 4">NML79-0751</strain>
    </source>
</reference>
<dbReference type="Pfam" id="PF04264">
    <property type="entry name" value="YceI"/>
    <property type="match status" value="1"/>
</dbReference>
<dbReference type="Gene3D" id="2.40.128.110">
    <property type="entry name" value="Lipid/polyisoprenoid-binding, YceI-like"/>
    <property type="match status" value="1"/>
</dbReference>
<comment type="caution">
    <text evidence="3">The sequence shown here is derived from an EMBL/GenBank/DDBJ whole genome shotgun (WGS) entry which is preliminary data.</text>
</comment>
<organism evidence="3 4">
    <name type="scientific">Vandammella animalimorsus</name>
    <dbReference type="NCBI Taxonomy" id="2029117"/>
    <lineage>
        <taxon>Bacteria</taxon>
        <taxon>Pseudomonadati</taxon>
        <taxon>Pseudomonadota</taxon>
        <taxon>Betaproteobacteria</taxon>
        <taxon>Burkholderiales</taxon>
        <taxon>Comamonadaceae</taxon>
        <taxon>Vandammella</taxon>
    </lineage>
</organism>
<dbReference type="EMBL" id="NSJD01000004">
    <property type="protein sequence ID" value="PAT40753.1"/>
    <property type="molecule type" value="Genomic_DNA"/>
</dbReference>
<dbReference type="AlphaFoldDB" id="A0A2A2ASL4"/>
<dbReference type="SUPFAM" id="SSF101874">
    <property type="entry name" value="YceI-like"/>
    <property type="match status" value="1"/>
</dbReference>